<feature type="compositionally biased region" description="Basic residues" evidence="1">
    <location>
        <begin position="917"/>
        <end position="932"/>
    </location>
</feature>
<feature type="region of interest" description="Disordered" evidence="1">
    <location>
        <begin position="851"/>
        <end position="1025"/>
    </location>
</feature>
<proteinExistence type="predicted"/>
<feature type="compositionally biased region" description="Basic residues" evidence="1">
    <location>
        <begin position="873"/>
        <end position="884"/>
    </location>
</feature>
<dbReference type="EMBL" id="JPMI01000003">
    <property type="protein sequence ID" value="KFA94825.1"/>
    <property type="molecule type" value="Genomic_DNA"/>
</dbReference>
<feature type="region of interest" description="Disordered" evidence="1">
    <location>
        <begin position="539"/>
        <end position="559"/>
    </location>
</feature>
<name>A0A084T290_9BACT</name>
<sequence length="1025" mass="111283">MAPLPPPRLDSRSYGDLVAQLEELAGTYSGWRPAPNGQDAGSALIRIFARMMSHTLERLNQVPEKHHLAFLDLLGAQRLPPRPARAALTFSLAEKASEGLVPAGTQVGAGAVPEGSEEIVFETERSLVLTRARLTSLFVRDRRLEGEATSKRSFQVDRVSDHSPLSGAEPQDFQAFKGYGLAEHSIFLSCDSLFTLPGIQKRWLDLRWKEKPTVEMEWSFWDGARWQPLVPQKSGTTWSLNLDSAPAIRELNGRSARWLQGRLIRRPLAENKEPEDLPRLVGVEAGIEVKREGLAPDVALFNSVALDLSKDFYPLGERPRFNDTFAVASGEAFSQPGREVTLTVTLTRPPPHENSNARVNPRLSWELWDGSTWLKLGESTTSGSTPARKERPFTDQSRAFTEAGSVELTLPEQLGETEVGGRRNRWLRVRLVEGGYGEDMRIDATDGKPPTVKPATYMPPSIQSLKLSYSSTLTSIPEACLLLNDGAYEDCTARLAAPGDGVEPFVLSEDPGPSLYLGFDRPFPNRPILLHVELSPPHPDEVLAPSRTPGEEPSGADEPLQLAWEYRSTRGWVPLRAEDETQSLGRSGALRFIGPADFAPGLEFGQERYWLRVRWRKGGVREHVRLRRVLTNTVWASHATTATCEVLGSSNGEPEQRFTATRTPVLPGPRLEVREPALPEPQEQAELEALEGPDAITLVPDERGGPPEVWVRWHAVPDLRGSGPRERHYVIDHQTGEVRFGNGRQGRIPPVGRDGIRLAWYRSGGGARGNVSAGLLTRLKAPVPYVDKVLNPAPASGGADLEELGRLKERGSRALRHRGLAVTVEDFADLAREASPDVARVLVIPPLVPARRSAHPRQEQGGARGTGAARGRPLQHRAPARARPRAAGPGGGLRPGAVPPRGPAPGDGPGVGPGPGRRLRHSRFTRGRRARAGPRPAGARALPPPAVRGGSGRGLGLRPQAPPLGAVRAAHGAGGRGPRHHPERERGVPGEGPPAGRTHLLADGGPLRDPREPGGLNSAQAAAAR</sequence>
<organism evidence="2 3">
    <name type="scientific">Archangium violaceum Cb vi76</name>
    <dbReference type="NCBI Taxonomy" id="1406225"/>
    <lineage>
        <taxon>Bacteria</taxon>
        <taxon>Pseudomonadati</taxon>
        <taxon>Myxococcota</taxon>
        <taxon>Myxococcia</taxon>
        <taxon>Myxococcales</taxon>
        <taxon>Cystobacterineae</taxon>
        <taxon>Archangiaceae</taxon>
        <taxon>Archangium</taxon>
    </lineage>
</organism>
<evidence type="ECO:0000256" key="1">
    <source>
        <dbReference type="SAM" id="MobiDB-lite"/>
    </source>
</evidence>
<reference evidence="2 3" key="1">
    <citation type="submission" date="2014-07" db="EMBL/GenBank/DDBJ databases">
        <title>Draft Genome Sequence of Gephyronic Acid Producer, Cystobacter violaceus Strain Cb vi76.</title>
        <authorList>
            <person name="Stevens D.C."/>
            <person name="Young J."/>
            <person name="Carmichael R."/>
            <person name="Tan J."/>
            <person name="Taylor R.E."/>
        </authorList>
    </citation>
    <scope>NUCLEOTIDE SEQUENCE [LARGE SCALE GENOMIC DNA]</scope>
    <source>
        <strain evidence="2 3">Cb vi76</strain>
    </source>
</reference>
<feature type="compositionally biased region" description="Gly residues" evidence="1">
    <location>
        <begin position="905"/>
        <end position="915"/>
    </location>
</feature>
<dbReference type="AlphaFoldDB" id="A0A084T290"/>
<evidence type="ECO:0000313" key="2">
    <source>
        <dbReference type="EMBL" id="KFA94825.1"/>
    </source>
</evidence>
<accession>A0A084T290</accession>
<evidence type="ECO:0000313" key="3">
    <source>
        <dbReference type="Proteomes" id="UP000028547"/>
    </source>
</evidence>
<gene>
    <name evidence="2" type="ORF">Q664_00185</name>
</gene>
<dbReference type="Proteomes" id="UP000028547">
    <property type="component" value="Unassembled WGS sequence"/>
</dbReference>
<comment type="caution">
    <text evidence="2">The sequence shown here is derived from an EMBL/GenBank/DDBJ whole genome shotgun (WGS) entry which is preliminary data.</text>
</comment>
<protein>
    <submittedName>
        <fullName evidence="2">Uncharacterized protein</fullName>
    </submittedName>
</protein>